<dbReference type="InterPro" id="IPR036291">
    <property type="entry name" value="NAD(P)-bd_dom_sf"/>
</dbReference>
<comment type="caution">
    <text evidence="3">The sequence shown here is derived from an EMBL/GenBank/DDBJ whole genome shotgun (WGS) entry which is preliminary data.</text>
</comment>
<evidence type="ECO:0000259" key="2">
    <source>
        <dbReference type="Pfam" id="PF03807"/>
    </source>
</evidence>
<evidence type="ECO:0000313" key="4">
    <source>
        <dbReference type="Proteomes" id="UP001501436"/>
    </source>
</evidence>
<gene>
    <name evidence="3" type="ORF">GCM10023313_24080</name>
</gene>
<dbReference type="Pfam" id="PF03807">
    <property type="entry name" value="F420_oxidored"/>
    <property type="match status" value="1"/>
</dbReference>
<reference evidence="4" key="1">
    <citation type="journal article" date="2019" name="Int. J. Syst. Evol. Microbiol.">
        <title>The Global Catalogue of Microorganisms (GCM) 10K type strain sequencing project: providing services to taxonomists for standard genome sequencing and annotation.</title>
        <authorList>
            <consortium name="The Broad Institute Genomics Platform"/>
            <consortium name="The Broad Institute Genome Sequencing Center for Infectious Disease"/>
            <person name="Wu L."/>
            <person name="Ma J."/>
        </authorList>
    </citation>
    <scope>NUCLEOTIDE SEQUENCE [LARGE SCALE GENOMIC DNA]</scope>
    <source>
        <strain evidence="4">JCM 18283</strain>
    </source>
</reference>
<sequence>MSEEIKTSKNDHQIRTVGIIGTGQIGTTLARLSVRAGIYVVLSNTRGPESLKSLVAELGPLAKAGSISEAIGAADIIVATIPLPNYRSLPADKLSGKIVIDTMNYYPIGYNIEELDNNKFTSSELVQQHLIGSEVVKAFNNIPYPHIALHARPKNDPGRTTIPIAGDDEAAKAAVEQFTNKIGYDTVDAGTLAESWRFEPMTPIYYWPYAPVVPEGSNDADARRIYQTTFVDPLRPTAAQQLLKETERKTPVGGRLDILPPIHLKLYEEFTQGRY</sequence>
<dbReference type="PANTHER" id="PTHR14239">
    <property type="entry name" value="DUDULIN-RELATED"/>
    <property type="match status" value="1"/>
</dbReference>
<feature type="domain" description="Pyrroline-5-carboxylate reductase catalytic N-terminal" evidence="2">
    <location>
        <begin position="16"/>
        <end position="105"/>
    </location>
</feature>
<evidence type="ECO:0000256" key="1">
    <source>
        <dbReference type="ARBA" id="ARBA00023002"/>
    </source>
</evidence>
<protein>
    <recommendedName>
        <fullName evidence="2">Pyrroline-5-carboxylate reductase catalytic N-terminal domain-containing protein</fullName>
    </recommendedName>
</protein>
<dbReference type="Gene3D" id="3.40.50.720">
    <property type="entry name" value="NAD(P)-binding Rossmann-like Domain"/>
    <property type="match status" value="1"/>
</dbReference>
<keyword evidence="1" id="KW-0560">Oxidoreductase</keyword>
<proteinExistence type="predicted"/>
<dbReference type="EMBL" id="BAABJI010000002">
    <property type="protein sequence ID" value="GAA4919613.1"/>
    <property type="molecule type" value="Genomic_DNA"/>
</dbReference>
<name>A0ABP9FWX5_9SPHI</name>
<evidence type="ECO:0000313" key="3">
    <source>
        <dbReference type="EMBL" id="GAA4919613.1"/>
    </source>
</evidence>
<keyword evidence="4" id="KW-1185">Reference proteome</keyword>
<dbReference type="SUPFAM" id="SSF51735">
    <property type="entry name" value="NAD(P)-binding Rossmann-fold domains"/>
    <property type="match status" value="1"/>
</dbReference>
<dbReference type="InterPro" id="IPR028939">
    <property type="entry name" value="P5C_Rdtase_cat_N"/>
</dbReference>
<organism evidence="3 4">
    <name type="scientific">Mucilaginibacter defluvii</name>
    <dbReference type="NCBI Taxonomy" id="1196019"/>
    <lineage>
        <taxon>Bacteria</taxon>
        <taxon>Pseudomonadati</taxon>
        <taxon>Bacteroidota</taxon>
        <taxon>Sphingobacteriia</taxon>
        <taxon>Sphingobacteriales</taxon>
        <taxon>Sphingobacteriaceae</taxon>
        <taxon>Mucilaginibacter</taxon>
    </lineage>
</organism>
<dbReference type="InterPro" id="IPR051267">
    <property type="entry name" value="STEAP_metalloreductase"/>
</dbReference>
<accession>A0ABP9FWX5</accession>
<dbReference type="Proteomes" id="UP001501436">
    <property type="component" value="Unassembled WGS sequence"/>
</dbReference>